<dbReference type="Gene3D" id="1.20.272.10">
    <property type="match status" value="1"/>
</dbReference>
<dbReference type="CDD" id="cd18137">
    <property type="entry name" value="HLD_clamp_pol_III_gamma_tau"/>
    <property type="match status" value="1"/>
</dbReference>
<name>A0A420ZBW0_UNCK3</name>
<dbReference type="GO" id="GO:0003887">
    <property type="term" value="F:DNA-directed DNA polymerase activity"/>
    <property type="evidence" value="ECO:0007669"/>
    <property type="project" value="UniProtKB-KW"/>
</dbReference>
<evidence type="ECO:0000256" key="5">
    <source>
        <dbReference type="ARBA" id="ARBA00022723"/>
    </source>
</evidence>
<dbReference type="SUPFAM" id="SSF52540">
    <property type="entry name" value="P-loop containing nucleoside triphosphate hydrolases"/>
    <property type="match status" value="1"/>
</dbReference>
<dbReference type="InterPro" id="IPR050238">
    <property type="entry name" value="DNA_Rep/Repair_Clamp_Loader"/>
</dbReference>
<dbReference type="InterPro" id="IPR008921">
    <property type="entry name" value="DNA_pol3_clamp-load_cplx_C"/>
</dbReference>
<comment type="catalytic activity">
    <reaction evidence="10 11">
        <text>DNA(n) + a 2'-deoxyribonucleoside 5'-triphosphate = DNA(n+1) + diphosphate</text>
        <dbReference type="Rhea" id="RHEA:22508"/>
        <dbReference type="Rhea" id="RHEA-COMP:17339"/>
        <dbReference type="Rhea" id="RHEA-COMP:17340"/>
        <dbReference type="ChEBI" id="CHEBI:33019"/>
        <dbReference type="ChEBI" id="CHEBI:61560"/>
        <dbReference type="ChEBI" id="CHEBI:173112"/>
        <dbReference type="EC" id="2.7.7.7"/>
    </reaction>
</comment>
<comment type="function">
    <text evidence="11">DNA polymerase III is a complex, multichain enzyme responsible for most of the replicative synthesis in bacteria. This DNA polymerase also exhibits 3' to 5' exonuclease activity.</text>
</comment>
<accession>A0A420ZBW0</accession>
<reference evidence="13 14" key="1">
    <citation type="submission" date="2018-06" db="EMBL/GenBank/DDBJ databases">
        <title>Extensive metabolic versatility and redundancy in microbially diverse, dynamic hydrothermal sediments.</title>
        <authorList>
            <person name="Dombrowski N."/>
            <person name="Teske A."/>
            <person name="Baker B.J."/>
        </authorList>
    </citation>
    <scope>NUCLEOTIDE SEQUENCE [LARGE SCALE GENOMIC DNA]</scope>
    <source>
        <strain evidence="13">B79_G16</strain>
    </source>
</reference>
<dbReference type="SMART" id="SM00382">
    <property type="entry name" value="AAA"/>
    <property type="match status" value="1"/>
</dbReference>
<comment type="similarity">
    <text evidence="1 11">Belongs to the DnaX/STICHEL family.</text>
</comment>
<evidence type="ECO:0000256" key="11">
    <source>
        <dbReference type="RuleBase" id="RU364063"/>
    </source>
</evidence>
<dbReference type="EMBL" id="QMNG01000044">
    <property type="protein sequence ID" value="RLC36578.1"/>
    <property type="molecule type" value="Genomic_DNA"/>
</dbReference>
<dbReference type="InterPro" id="IPR003593">
    <property type="entry name" value="AAA+_ATPase"/>
</dbReference>
<dbReference type="InterPro" id="IPR045085">
    <property type="entry name" value="HLD_clamp_pol_III_gamma_tau"/>
</dbReference>
<dbReference type="InterPro" id="IPR001270">
    <property type="entry name" value="ClpA/B"/>
</dbReference>
<evidence type="ECO:0000256" key="9">
    <source>
        <dbReference type="ARBA" id="ARBA00022932"/>
    </source>
</evidence>
<organism evidence="13 14">
    <name type="scientific">candidate division Kazan bacterium</name>
    <dbReference type="NCBI Taxonomy" id="2202143"/>
    <lineage>
        <taxon>Bacteria</taxon>
        <taxon>Bacteria division Kazan-3B-28</taxon>
    </lineage>
</organism>
<keyword evidence="2 11" id="KW-0808">Transferase</keyword>
<dbReference type="NCBIfam" id="NF004046">
    <property type="entry name" value="PRK05563.1"/>
    <property type="match status" value="1"/>
</dbReference>
<evidence type="ECO:0000259" key="12">
    <source>
        <dbReference type="SMART" id="SM00382"/>
    </source>
</evidence>
<dbReference type="GO" id="GO:0009360">
    <property type="term" value="C:DNA polymerase III complex"/>
    <property type="evidence" value="ECO:0007669"/>
    <property type="project" value="InterPro"/>
</dbReference>
<dbReference type="GO" id="GO:0046872">
    <property type="term" value="F:metal ion binding"/>
    <property type="evidence" value="ECO:0007669"/>
    <property type="project" value="UniProtKB-KW"/>
</dbReference>
<feature type="domain" description="AAA+ ATPase" evidence="12">
    <location>
        <begin position="15"/>
        <end position="157"/>
    </location>
</feature>
<dbReference type="PRINTS" id="PR00300">
    <property type="entry name" value="CLPPROTEASEA"/>
</dbReference>
<dbReference type="PANTHER" id="PTHR11669:SF0">
    <property type="entry name" value="PROTEIN STICHEL-LIKE 2"/>
    <property type="match status" value="1"/>
</dbReference>
<evidence type="ECO:0000256" key="8">
    <source>
        <dbReference type="ARBA" id="ARBA00022840"/>
    </source>
</evidence>
<comment type="caution">
    <text evidence="13">The sequence shown here is derived from an EMBL/GenBank/DDBJ whole genome shotgun (WGS) entry which is preliminary data.</text>
</comment>
<evidence type="ECO:0000313" key="13">
    <source>
        <dbReference type="EMBL" id="RLC36578.1"/>
    </source>
</evidence>
<protein>
    <recommendedName>
        <fullName evidence="11">DNA polymerase III subunit gamma/tau</fullName>
        <ecNumber evidence="11">2.7.7.7</ecNumber>
    </recommendedName>
</protein>
<dbReference type="Pfam" id="PF12169">
    <property type="entry name" value="DNA_pol3_gamma3"/>
    <property type="match status" value="1"/>
</dbReference>
<dbReference type="FunFam" id="1.10.8.60:FF:000013">
    <property type="entry name" value="DNA polymerase III subunit gamma/tau"/>
    <property type="match status" value="1"/>
</dbReference>
<evidence type="ECO:0000256" key="7">
    <source>
        <dbReference type="ARBA" id="ARBA00022833"/>
    </source>
</evidence>
<dbReference type="GO" id="GO:0005524">
    <property type="term" value="F:ATP binding"/>
    <property type="evidence" value="ECO:0007669"/>
    <property type="project" value="UniProtKB-KW"/>
</dbReference>
<dbReference type="CDD" id="cd00009">
    <property type="entry name" value="AAA"/>
    <property type="match status" value="1"/>
</dbReference>
<evidence type="ECO:0000256" key="1">
    <source>
        <dbReference type="ARBA" id="ARBA00006360"/>
    </source>
</evidence>
<dbReference type="Gene3D" id="3.40.50.300">
    <property type="entry name" value="P-loop containing nucleotide triphosphate hydrolases"/>
    <property type="match status" value="1"/>
</dbReference>
<gene>
    <name evidence="11" type="primary">dnaX</name>
    <name evidence="13" type="ORF">DRH29_04280</name>
</gene>
<keyword evidence="4 11" id="KW-0235">DNA replication</keyword>
<dbReference type="NCBIfam" id="TIGR02397">
    <property type="entry name" value="dnaX_nterm"/>
    <property type="match status" value="1"/>
</dbReference>
<proteinExistence type="inferred from homology"/>
<dbReference type="Gene3D" id="1.10.8.60">
    <property type="match status" value="1"/>
</dbReference>
<dbReference type="SUPFAM" id="SSF48019">
    <property type="entry name" value="post-AAA+ oligomerization domain-like"/>
    <property type="match status" value="1"/>
</dbReference>
<dbReference type="AlphaFoldDB" id="A0A420ZBW0"/>
<keyword evidence="6 11" id="KW-0547">Nucleotide-binding</keyword>
<keyword evidence="5" id="KW-0479">Metal-binding</keyword>
<evidence type="ECO:0000256" key="4">
    <source>
        <dbReference type="ARBA" id="ARBA00022705"/>
    </source>
</evidence>
<dbReference type="InterPro" id="IPR012763">
    <property type="entry name" value="DNA_pol_III_sug/sutau_N"/>
</dbReference>
<evidence type="ECO:0000256" key="10">
    <source>
        <dbReference type="ARBA" id="ARBA00049244"/>
    </source>
</evidence>
<keyword evidence="3 11" id="KW-0548">Nucleotidyltransferase</keyword>
<dbReference type="Proteomes" id="UP000281261">
    <property type="component" value="Unassembled WGS sequence"/>
</dbReference>
<dbReference type="PANTHER" id="PTHR11669">
    <property type="entry name" value="REPLICATION FACTOR C / DNA POLYMERASE III GAMMA-TAU SUBUNIT"/>
    <property type="match status" value="1"/>
</dbReference>
<evidence type="ECO:0000256" key="6">
    <source>
        <dbReference type="ARBA" id="ARBA00022741"/>
    </source>
</evidence>
<dbReference type="Pfam" id="PF22608">
    <property type="entry name" value="DNAX_ATPase_lid"/>
    <property type="match status" value="1"/>
</dbReference>
<sequence>MITRILKEAAKQGSFSHAYLFSGPRGSGKTTTARLIAKAANCASLKNGEPCNECASCKAVNEGRNLNIIEIDGASTRGINDVRDLRENARTAPPSGKYKVFIIDEVHMLTLHAFNALLKTLEEPPEYTILILATTDFEKVPATISSRTQQFHFKKIPLKEIIGKLKTITEKENISIDSEALELIASAAEGSLRDAESLLDQLSSQADKKITTEQVENMIGKAGFQTLNECAGYLLSDDLENALSLISKVAEEGYHLPQFTKDLLVFLRRAAVLSVSPKMSEEFKRELTDKHLSALEAHAKSFNVGKHIPLIKNLIEAYSQMRYSQFPIIPLEVAVIESISSSSS</sequence>
<dbReference type="InterPro" id="IPR027417">
    <property type="entry name" value="P-loop_NTPase"/>
</dbReference>
<dbReference type="InterPro" id="IPR022754">
    <property type="entry name" value="DNA_pol_III_gamma-3"/>
</dbReference>
<keyword evidence="7" id="KW-0862">Zinc</keyword>
<evidence type="ECO:0000313" key="14">
    <source>
        <dbReference type="Proteomes" id="UP000281261"/>
    </source>
</evidence>
<dbReference type="GO" id="GO:0003677">
    <property type="term" value="F:DNA binding"/>
    <property type="evidence" value="ECO:0007669"/>
    <property type="project" value="InterPro"/>
</dbReference>
<keyword evidence="8 11" id="KW-0067">ATP-binding</keyword>
<dbReference type="EC" id="2.7.7.7" evidence="11"/>
<evidence type="ECO:0000256" key="2">
    <source>
        <dbReference type="ARBA" id="ARBA00022679"/>
    </source>
</evidence>
<comment type="subunit">
    <text evidence="11">DNA polymerase III contains a core (composed of alpha, epsilon and theta chains) that associates with a tau subunit. This core dimerizes to form the POLIII' complex. PolIII' associates with the gamma complex (composed of gamma, delta, delta', psi and chi chains) and with the beta chain to form the complete DNA polymerase III complex.</text>
</comment>
<dbReference type="GO" id="GO:0006261">
    <property type="term" value="P:DNA-templated DNA replication"/>
    <property type="evidence" value="ECO:0007669"/>
    <property type="project" value="TreeGrafter"/>
</dbReference>
<keyword evidence="9 11" id="KW-0239">DNA-directed DNA polymerase</keyword>
<dbReference type="Pfam" id="PF13177">
    <property type="entry name" value="DNA_pol3_delta2"/>
    <property type="match status" value="1"/>
</dbReference>
<evidence type="ECO:0000256" key="3">
    <source>
        <dbReference type="ARBA" id="ARBA00022695"/>
    </source>
</evidence>